<dbReference type="InterPro" id="IPR023365">
    <property type="entry name" value="Sortase_dom-sf"/>
</dbReference>
<keyword evidence="2" id="KW-1185">Reference proteome</keyword>
<dbReference type="Proteomes" id="UP000050544">
    <property type="component" value="Unassembled WGS sequence"/>
</dbReference>
<dbReference type="AlphaFoldDB" id="A0A0P6YLZ5"/>
<evidence type="ECO:0008006" key="3">
    <source>
        <dbReference type="Google" id="ProtNLM"/>
    </source>
</evidence>
<evidence type="ECO:0000313" key="1">
    <source>
        <dbReference type="EMBL" id="KPL83715.1"/>
    </source>
</evidence>
<reference evidence="1 2" key="1">
    <citation type="submission" date="2015-07" db="EMBL/GenBank/DDBJ databases">
        <title>Whole genome sequence of Thermanaerothrix daxensis DSM 23592.</title>
        <authorList>
            <person name="Hemp J."/>
            <person name="Ward L.M."/>
            <person name="Pace L.A."/>
            <person name="Fischer W.W."/>
        </authorList>
    </citation>
    <scope>NUCLEOTIDE SEQUENCE [LARGE SCALE GENOMIC DNA]</scope>
    <source>
        <strain evidence="1 2">GNS-1</strain>
    </source>
</reference>
<accession>A0A0P6YLZ5</accession>
<name>A0A0P6YLZ5_9CHLR</name>
<dbReference type="EMBL" id="LGKO01000002">
    <property type="protein sequence ID" value="KPL83715.1"/>
    <property type="molecule type" value="Genomic_DNA"/>
</dbReference>
<dbReference type="Gene3D" id="2.40.260.10">
    <property type="entry name" value="Sortase"/>
    <property type="match status" value="1"/>
</dbReference>
<organism evidence="1 2">
    <name type="scientific">Thermanaerothrix daxensis</name>
    <dbReference type="NCBI Taxonomy" id="869279"/>
    <lineage>
        <taxon>Bacteria</taxon>
        <taxon>Bacillati</taxon>
        <taxon>Chloroflexota</taxon>
        <taxon>Anaerolineae</taxon>
        <taxon>Anaerolineales</taxon>
        <taxon>Anaerolineaceae</taxon>
        <taxon>Thermanaerothrix</taxon>
    </lineage>
</organism>
<sequence>MKRLAQWLITGWVFAVGLVVAWPLTAHAAEGGEQRLYLPVILNLNSDEIPTTGGHAESVLTLQAFIAQVSDGQAGVLRGVYVENVLAYRVDQQPADNYTYITSQPDTVTQFGLARPPVIGLLAHNTLAGARFFDLKEGAQVWLIEGDGRSHAYRVSRRYEYQALQPNSPTSDFKDLATGEVLTAAEVFARHYMGPAHLTLQTCIARDGLSTWGRLFVIAEPEP</sequence>
<comment type="caution">
    <text evidence="1">The sequence shown here is derived from an EMBL/GenBank/DDBJ whole genome shotgun (WGS) entry which is preliminary data.</text>
</comment>
<protein>
    <recommendedName>
        <fullName evidence="3">Sortase</fullName>
    </recommendedName>
</protein>
<proteinExistence type="predicted"/>
<evidence type="ECO:0000313" key="2">
    <source>
        <dbReference type="Proteomes" id="UP000050544"/>
    </source>
</evidence>
<gene>
    <name evidence="1" type="ORF">SE15_00070</name>
</gene>